<gene>
    <name evidence="4" type="ORF">PCL_01821</name>
</gene>
<evidence type="ECO:0000259" key="3">
    <source>
        <dbReference type="Pfam" id="PF03109"/>
    </source>
</evidence>
<organism evidence="4 5">
    <name type="scientific">Purpureocillium lilacinum</name>
    <name type="common">Paecilomyces lilacinus</name>
    <dbReference type="NCBI Taxonomy" id="33203"/>
    <lineage>
        <taxon>Eukaryota</taxon>
        <taxon>Fungi</taxon>
        <taxon>Dikarya</taxon>
        <taxon>Ascomycota</taxon>
        <taxon>Pezizomycotina</taxon>
        <taxon>Sordariomycetes</taxon>
        <taxon>Hypocreomycetidae</taxon>
        <taxon>Hypocreales</taxon>
        <taxon>Ophiocordycipitaceae</taxon>
        <taxon>Purpureocillium</taxon>
    </lineage>
</organism>
<comment type="caution">
    <text evidence="4">The sequence shown here is derived from an EMBL/GenBank/DDBJ whole genome shotgun (WGS) entry which is preliminary data.</text>
</comment>
<evidence type="ECO:0000313" key="5">
    <source>
        <dbReference type="Proteomes" id="UP000245956"/>
    </source>
</evidence>
<sequence>MRTLSSLRGVHAATRSYSVANGLGPAGRLSCRLGLTPNTHNALRNTRPCLPQSAIRHFTSTSPSGPATAKVIAEGTTQERHDEKNPPGDDGTKPTGGKKARPAIKIKWYWKGLILLVELCIGDYLLDRYVFGGVMLRTTIAYAVLARVGLDYKLHYGKDCWLARHPEEDLHHRNAQRVCTMLKWNGGLYLKAGQAVAMQGSVLPEEYQRMFGEMFDDAPHSSWSDVEKVIKQDFGGRSIEDVFGVAPSDQQGDSQFVFEREPRASASIAQVHYARLPDGRGLAVKVQRREISKQVSWDLWSMKLMTEYTAWVTGLPMGGMGQFVADRVMQETDFEHEASNSEKMADLIATDSSLRDRVYIPKVYREFTSKRVLTTEWVDAVQLWDRDAITGQVAPSRSATSDKPGLGLRLDDVMRTVVELFSAQMFSWGFVHCDPHPGNILVRQNPKRPDSAQVVLLDHGLYITMSDKLRRQYARFWKALVTNDDASLQRVSREWGMKSADAWADASLMRPYKNPSSSDDESGESWQRTKETPEERKQRMIDEAAAYLGDEGLFPRELLFLERNITIVQGNNRFLGSPVNRIKLIGSCALKAIRDDGQGKESIRERISTRVALLSLDLAFWWSAMKQYFGYGEGLEQELKEAEDRQLRETKDAVAELFGITVN</sequence>
<evidence type="ECO:0000313" key="4">
    <source>
        <dbReference type="EMBL" id="PWI68732.1"/>
    </source>
</evidence>
<feature type="compositionally biased region" description="Basic and acidic residues" evidence="2">
    <location>
        <begin position="77"/>
        <end position="92"/>
    </location>
</feature>
<dbReference type="InterPro" id="IPR045307">
    <property type="entry name" value="ADCK1_dom"/>
</dbReference>
<dbReference type="EMBL" id="LCWV01000014">
    <property type="protein sequence ID" value="PWI68732.1"/>
    <property type="molecule type" value="Genomic_DNA"/>
</dbReference>
<dbReference type="Pfam" id="PF03109">
    <property type="entry name" value="ABC1"/>
    <property type="match status" value="1"/>
</dbReference>
<dbReference type="AlphaFoldDB" id="A0A2U3E2K0"/>
<evidence type="ECO:0000256" key="2">
    <source>
        <dbReference type="SAM" id="MobiDB-lite"/>
    </source>
</evidence>
<reference evidence="4 5" key="1">
    <citation type="journal article" date="2016" name="Front. Microbiol.">
        <title>Genome and transcriptome sequences reveal the specific parasitism of the nematophagous Purpureocillium lilacinum 36-1.</title>
        <authorList>
            <person name="Xie J."/>
            <person name="Li S."/>
            <person name="Mo C."/>
            <person name="Xiao X."/>
            <person name="Peng D."/>
            <person name="Wang G."/>
            <person name="Xiao Y."/>
        </authorList>
    </citation>
    <scope>NUCLEOTIDE SEQUENCE [LARGE SCALE GENOMIC DNA]</scope>
    <source>
        <strain evidence="4 5">36-1</strain>
    </source>
</reference>
<name>A0A2U3E2K0_PURLI</name>
<proteinExistence type="inferred from homology"/>
<dbReference type="PANTHER" id="PTHR43173">
    <property type="entry name" value="ABC1 FAMILY PROTEIN"/>
    <property type="match status" value="1"/>
</dbReference>
<accession>A0A2U3E2K0</accession>
<feature type="compositionally biased region" description="Basic and acidic residues" evidence="2">
    <location>
        <begin position="527"/>
        <end position="537"/>
    </location>
</feature>
<comment type="similarity">
    <text evidence="1">Belongs to the protein kinase superfamily. ADCK protein kinase family.</text>
</comment>
<dbReference type="CDD" id="cd13969">
    <property type="entry name" value="ADCK1-like"/>
    <property type="match status" value="1"/>
</dbReference>
<evidence type="ECO:0000256" key="1">
    <source>
        <dbReference type="ARBA" id="ARBA00009670"/>
    </source>
</evidence>
<feature type="region of interest" description="Disordered" evidence="2">
    <location>
        <begin position="75"/>
        <end position="99"/>
    </location>
</feature>
<feature type="domain" description="ABC1 atypical kinase-like" evidence="3">
    <location>
        <begin position="214"/>
        <end position="491"/>
    </location>
</feature>
<dbReference type="InterPro" id="IPR004147">
    <property type="entry name" value="ABC1_dom"/>
</dbReference>
<protein>
    <recommendedName>
        <fullName evidence="3">ABC1 atypical kinase-like domain-containing protein</fullName>
    </recommendedName>
</protein>
<feature type="region of interest" description="Disordered" evidence="2">
    <location>
        <begin position="511"/>
        <end position="537"/>
    </location>
</feature>
<dbReference type="InterPro" id="IPR051130">
    <property type="entry name" value="Mito_struct-func_regulator"/>
</dbReference>
<dbReference type="PANTHER" id="PTHR43173:SF37">
    <property type="entry name" value="ABC1 FAMILY PROTEIN C10F6.14C"/>
    <property type="match status" value="1"/>
</dbReference>
<dbReference type="Proteomes" id="UP000245956">
    <property type="component" value="Unassembled WGS sequence"/>
</dbReference>
<dbReference type="InterPro" id="IPR011009">
    <property type="entry name" value="Kinase-like_dom_sf"/>
</dbReference>
<dbReference type="SUPFAM" id="SSF56112">
    <property type="entry name" value="Protein kinase-like (PK-like)"/>
    <property type="match status" value="1"/>
</dbReference>